<evidence type="ECO:0000259" key="11">
    <source>
        <dbReference type="Pfam" id="PF13609"/>
    </source>
</evidence>
<dbReference type="GO" id="GO:0006811">
    <property type="term" value="P:monoatomic ion transport"/>
    <property type="evidence" value="ECO:0007669"/>
    <property type="project" value="UniProtKB-KW"/>
</dbReference>
<dbReference type="EMBL" id="MTHB01000262">
    <property type="protein sequence ID" value="OXC72856.1"/>
    <property type="molecule type" value="Genomic_DNA"/>
</dbReference>
<dbReference type="InterPro" id="IPR050298">
    <property type="entry name" value="Gram-neg_bact_OMP"/>
</dbReference>
<sequence length="417" mass="43406">MANASRFAPSTRLLEIAVKKSWFCIGALIASPQVVFAQSSVTLYGLVTAGVTYVNNTGKGPVYETETCAPPGCNRWGLKGREDLGGGNAAIFTLENGFNIQNGRLGQGGTEFGRQAFVGLTNNYGTITLGRQYDSLSDTVGMFPSSNNFATGYGSHFGDLDNLNQSIRINNVIKYVSPVWNGLQMDGMFSLGGQAGDFSTNRVWALAGSYTAGPFAFAAGYLDINTPATSANGTGGVYASNGNYVGSLSNYVALQDANAMKVLSAGASYSIGNANVGLVYSHTLLKNSQYFVANGFANAGSGSDFKLDSYEVTATYHITPALLVGGAYIYNAGKADYEGLKPTFQQINLGTNYSISKRTSLFAVAVLQKAGGDGIAPVFNSAGANVGRTAIAEIAGAGVDSSSAKQVLVSVGITHAF</sequence>
<dbReference type="Pfam" id="PF13609">
    <property type="entry name" value="Porin_4"/>
    <property type="match status" value="1"/>
</dbReference>
<comment type="subcellular location">
    <subcellularLocation>
        <location evidence="1">Cell outer membrane</location>
        <topology evidence="1">Multi-pass membrane protein</topology>
    </subcellularLocation>
</comment>
<feature type="domain" description="Porin" evidence="11">
    <location>
        <begin position="27"/>
        <end position="365"/>
    </location>
</feature>
<keyword evidence="7" id="KW-0406">Ion transport</keyword>
<dbReference type="InterPro" id="IPR033900">
    <property type="entry name" value="Gram_neg_porin_domain"/>
</dbReference>
<evidence type="ECO:0000256" key="5">
    <source>
        <dbReference type="ARBA" id="ARBA00022692"/>
    </source>
</evidence>
<name>A0A226WNV5_CABSO</name>
<protein>
    <submittedName>
        <fullName evidence="12">Outer membrane protein (Porin)</fullName>
    </submittedName>
</protein>
<evidence type="ECO:0000313" key="12">
    <source>
        <dbReference type="EMBL" id="OXC72856.1"/>
    </source>
</evidence>
<dbReference type="InterPro" id="IPR002299">
    <property type="entry name" value="Porin_Neis"/>
</dbReference>
<comment type="subunit">
    <text evidence="2">Homotrimer.</text>
</comment>
<keyword evidence="9" id="KW-0472">Membrane</keyword>
<dbReference type="GO" id="GO:0046930">
    <property type="term" value="C:pore complex"/>
    <property type="evidence" value="ECO:0007669"/>
    <property type="project" value="UniProtKB-KW"/>
</dbReference>
<evidence type="ECO:0000256" key="1">
    <source>
        <dbReference type="ARBA" id="ARBA00004571"/>
    </source>
</evidence>
<evidence type="ECO:0000256" key="6">
    <source>
        <dbReference type="ARBA" id="ARBA00022729"/>
    </source>
</evidence>
<keyword evidence="5" id="KW-0812">Transmembrane</keyword>
<gene>
    <name evidence="12" type="ORF">BSU04_40110</name>
</gene>
<dbReference type="PANTHER" id="PTHR34501">
    <property type="entry name" value="PROTEIN YDDL-RELATED"/>
    <property type="match status" value="1"/>
</dbReference>
<dbReference type="PRINTS" id="PR00184">
    <property type="entry name" value="NEISSPPORIN"/>
</dbReference>
<evidence type="ECO:0000256" key="7">
    <source>
        <dbReference type="ARBA" id="ARBA00023065"/>
    </source>
</evidence>
<keyword evidence="4" id="KW-1134">Transmembrane beta strand</keyword>
<evidence type="ECO:0000256" key="2">
    <source>
        <dbReference type="ARBA" id="ARBA00011233"/>
    </source>
</evidence>
<dbReference type="Proteomes" id="UP000214720">
    <property type="component" value="Unassembled WGS sequence"/>
</dbReference>
<keyword evidence="8" id="KW-0626">Porin</keyword>
<evidence type="ECO:0000256" key="10">
    <source>
        <dbReference type="ARBA" id="ARBA00023237"/>
    </source>
</evidence>
<accession>A0A226WNV5</accession>
<reference evidence="13" key="1">
    <citation type="submission" date="2017-01" db="EMBL/GenBank/DDBJ databases">
        <title>Genome Analysis of Deinococcus marmoris KOPRI26562.</title>
        <authorList>
            <person name="Kim J.H."/>
            <person name="Oh H.-M."/>
        </authorList>
    </citation>
    <scope>NUCLEOTIDE SEQUENCE [LARGE SCALE GENOMIC DNA]</scope>
    <source>
        <strain evidence="13">PAMC 26633</strain>
    </source>
</reference>
<comment type="caution">
    <text evidence="12">The sequence shown here is derived from an EMBL/GenBank/DDBJ whole genome shotgun (WGS) entry which is preliminary data.</text>
</comment>
<dbReference type="CDD" id="cd00342">
    <property type="entry name" value="gram_neg_porins"/>
    <property type="match status" value="1"/>
</dbReference>
<dbReference type="SUPFAM" id="SSF56935">
    <property type="entry name" value="Porins"/>
    <property type="match status" value="1"/>
</dbReference>
<dbReference type="PANTHER" id="PTHR34501:SF9">
    <property type="entry name" value="MAJOR OUTER MEMBRANE PROTEIN P.IA"/>
    <property type="match status" value="1"/>
</dbReference>
<dbReference type="OrthoDB" id="8982743at2"/>
<keyword evidence="6" id="KW-0732">Signal</keyword>
<proteinExistence type="predicted"/>
<keyword evidence="10" id="KW-0998">Cell outer membrane</keyword>
<evidence type="ECO:0000256" key="9">
    <source>
        <dbReference type="ARBA" id="ARBA00023136"/>
    </source>
</evidence>
<evidence type="ECO:0000256" key="3">
    <source>
        <dbReference type="ARBA" id="ARBA00022448"/>
    </source>
</evidence>
<dbReference type="Gene3D" id="2.40.160.10">
    <property type="entry name" value="Porin"/>
    <property type="match status" value="1"/>
</dbReference>
<organism evidence="12 13">
    <name type="scientific">Caballeronia sordidicola</name>
    <name type="common">Burkholderia sordidicola</name>
    <dbReference type="NCBI Taxonomy" id="196367"/>
    <lineage>
        <taxon>Bacteria</taxon>
        <taxon>Pseudomonadati</taxon>
        <taxon>Pseudomonadota</taxon>
        <taxon>Betaproteobacteria</taxon>
        <taxon>Burkholderiales</taxon>
        <taxon>Burkholderiaceae</taxon>
        <taxon>Caballeronia</taxon>
    </lineage>
</organism>
<dbReference type="GO" id="GO:0015288">
    <property type="term" value="F:porin activity"/>
    <property type="evidence" value="ECO:0007669"/>
    <property type="project" value="UniProtKB-KW"/>
</dbReference>
<dbReference type="GO" id="GO:0009279">
    <property type="term" value="C:cell outer membrane"/>
    <property type="evidence" value="ECO:0007669"/>
    <property type="project" value="UniProtKB-SubCell"/>
</dbReference>
<dbReference type="AlphaFoldDB" id="A0A226WNV5"/>
<evidence type="ECO:0000313" key="13">
    <source>
        <dbReference type="Proteomes" id="UP000214720"/>
    </source>
</evidence>
<evidence type="ECO:0000256" key="8">
    <source>
        <dbReference type="ARBA" id="ARBA00023114"/>
    </source>
</evidence>
<dbReference type="InterPro" id="IPR023614">
    <property type="entry name" value="Porin_dom_sf"/>
</dbReference>
<keyword evidence="3" id="KW-0813">Transport</keyword>
<evidence type="ECO:0000256" key="4">
    <source>
        <dbReference type="ARBA" id="ARBA00022452"/>
    </source>
</evidence>